<proteinExistence type="predicted"/>
<protein>
    <submittedName>
        <fullName evidence="1">Uncharacterized protein</fullName>
    </submittedName>
</protein>
<keyword evidence="2" id="KW-1185">Reference proteome</keyword>
<evidence type="ECO:0000313" key="1">
    <source>
        <dbReference type="EMBL" id="KAJ9104008.1"/>
    </source>
</evidence>
<reference evidence="1" key="1">
    <citation type="submission" date="2023-04" db="EMBL/GenBank/DDBJ databases">
        <title>Draft Genome sequencing of Naganishia species isolated from polar environments using Oxford Nanopore Technology.</title>
        <authorList>
            <person name="Leo P."/>
            <person name="Venkateswaran K."/>
        </authorList>
    </citation>
    <scope>NUCLEOTIDE SEQUENCE</scope>
    <source>
        <strain evidence="1">MNA-CCFEE 5261</strain>
    </source>
</reference>
<comment type="caution">
    <text evidence="1">The sequence shown here is derived from an EMBL/GenBank/DDBJ whole genome shotgun (WGS) entry which is preliminary data.</text>
</comment>
<sequence length="381" mass="42186">MPLLPAARPIVITYLQECMASNLISATQLVDYVLEYGKAVHEGLKKPELFTSGEDVDRFCEILYEGLPSVVLAQKSSITEGTSMVELLLSLTGMLGDVNEQHPGTCQFFTNSLSVVSERQAWSEIELEALSVFKSSADRLATIPQTILQDIHLVGTLPNVSDSLRLAEGPWASRVPLGADDDEPSLPSSPDPWTISPVAANGQVGDGEILQIRAPPYITLMVKTALETSWGHGFESQTHQGQTIDIPNSYRRIIHTAPEVCSRPSTFLYHLLCASFGLLALSINDLQERAVKEQNHATNIADNADEVMMSLNSGQNGKVSDNLKFGRMKEIIARDGWKTWTWCFAGMIQVLQYWKTLSQKHEGYVFQHKWHLPVSMLSPYA</sequence>
<evidence type="ECO:0000313" key="2">
    <source>
        <dbReference type="Proteomes" id="UP001241377"/>
    </source>
</evidence>
<dbReference type="EMBL" id="JASBWR010000043">
    <property type="protein sequence ID" value="KAJ9104008.1"/>
    <property type="molecule type" value="Genomic_DNA"/>
</dbReference>
<dbReference type="Proteomes" id="UP001241377">
    <property type="component" value="Unassembled WGS sequence"/>
</dbReference>
<organism evidence="1 2">
    <name type="scientific">Naganishia cerealis</name>
    <dbReference type="NCBI Taxonomy" id="610337"/>
    <lineage>
        <taxon>Eukaryota</taxon>
        <taxon>Fungi</taxon>
        <taxon>Dikarya</taxon>
        <taxon>Basidiomycota</taxon>
        <taxon>Agaricomycotina</taxon>
        <taxon>Tremellomycetes</taxon>
        <taxon>Filobasidiales</taxon>
        <taxon>Filobasidiaceae</taxon>
        <taxon>Naganishia</taxon>
    </lineage>
</organism>
<accession>A0ACC2VXU7</accession>
<name>A0ACC2VXU7_9TREE</name>
<gene>
    <name evidence="1" type="ORF">QFC19_004142</name>
</gene>